<comment type="caution">
    <text evidence="3">The sequence shown here is derived from an EMBL/GenBank/DDBJ whole genome shotgun (WGS) entry which is preliminary data.</text>
</comment>
<evidence type="ECO:0000256" key="1">
    <source>
        <dbReference type="SAM" id="MobiDB-lite"/>
    </source>
</evidence>
<evidence type="ECO:0000313" key="3">
    <source>
        <dbReference type="EMBL" id="MFC4833954.1"/>
    </source>
</evidence>
<dbReference type="Gene3D" id="3.30.200.20">
    <property type="entry name" value="Phosphorylase Kinase, domain 1"/>
    <property type="match status" value="1"/>
</dbReference>
<proteinExistence type="predicted"/>
<dbReference type="RefSeq" id="WP_274188063.1">
    <property type="nucleotide sequence ID" value="NZ_BAABHN010000036.1"/>
</dbReference>
<sequence>MTDGETLSGGHYRLGSRLTGGGAGRVTVRAAHDEWGDRDVVAVALAPDGGHGPPAPDALTRVARDIRRVASAVHPGLAPADDVAAGADRGLWLVHDLPAGVRGLADDAPVAPAAALRRAVVLAGALGAAHAARVVHGRVGAEVVLVGGDDAVWLLGAASGVRPSDRPGAEDDDTRALAATLLSAGTDDSEPELAARLAAVLERAAHATPEVPGDLGATLRHDLGDLGGTELGEMKEAPPVRLTEVIPTATATGAWSPTRPMAVEPATGADPAHERTTTPVLVAPHGRGPAAPVLPHPGNPARRPVGVGPPRPSGPPPAHPVGPGAPPRRPEPEHPATRTSLVVLAVAVVVLLLAGAVAAVLVLGSDAAPVGPSDRVVPAAIGDPRTVDPCGLVDPAALAARAGGEARAVPDLGDPAACVVDVATPGGDIAVIATLEPVATTVSAAQEERVGALLVRRITPRAGSCTRTVVTIEGVQVSLDAIAPAGAGADPCAAADTATDTTLRVLQQGTTLPRRATEDPPTALTSVDTCSLLTRSDLGAVPGLDLASVVPGVGGWSCRWGTGAGSAVDVGVERRRAFAPTTDVAGRQAAVTPQQTSCDVALAQRAYTATDGTPRVELLEVTVFGARPADALCADATRLAAATVPRLPPP</sequence>
<evidence type="ECO:0000256" key="2">
    <source>
        <dbReference type="SAM" id="Phobius"/>
    </source>
</evidence>
<keyword evidence="2" id="KW-1133">Transmembrane helix</keyword>
<feature type="transmembrane region" description="Helical" evidence="2">
    <location>
        <begin position="341"/>
        <end position="363"/>
    </location>
</feature>
<dbReference type="Gene3D" id="1.10.510.10">
    <property type="entry name" value="Transferase(Phosphotransferase) domain 1"/>
    <property type="match status" value="1"/>
</dbReference>
<feature type="compositionally biased region" description="Pro residues" evidence="1">
    <location>
        <begin position="307"/>
        <end position="327"/>
    </location>
</feature>
<dbReference type="Proteomes" id="UP001595909">
    <property type="component" value="Unassembled WGS sequence"/>
</dbReference>
<dbReference type="EMBL" id="JBHSIM010000036">
    <property type="protein sequence ID" value="MFC4833954.1"/>
    <property type="molecule type" value="Genomic_DNA"/>
</dbReference>
<feature type="region of interest" description="Disordered" evidence="1">
    <location>
        <begin position="253"/>
        <end position="335"/>
    </location>
</feature>
<protein>
    <recommendedName>
        <fullName evidence="5">Protein kinase domain-containing protein</fullName>
    </recommendedName>
</protein>
<evidence type="ECO:0000313" key="4">
    <source>
        <dbReference type="Proteomes" id="UP001595909"/>
    </source>
</evidence>
<reference evidence="4" key="1">
    <citation type="journal article" date="2019" name="Int. J. Syst. Evol. Microbiol.">
        <title>The Global Catalogue of Microorganisms (GCM) 10K type strain sequencing project: providing services to taxonomists for standard genome sequencing and annotation.</title>
        <authorList>
            <consortium name="The Broad Institute Genomics Platform"/>
            <consortium name="The Broad Institute Genome Sequencing Center for Infectious Disease"/>
            <person name="Wu L."/>
            <person name="Ma J."/>
        </authorList>
    </citation>
    <scope>NUCLEOTIDE SEQUENCE [LARGE SCALE GENOMIC DNA]</scope>
    <source>
        <strain evidence="4">CCUG 50347</strain>
    </source>
</reference>
<accession>A0ABV9RKB2</accession>
<gene>
    <name evidence="3" type="ORF">ACFPEL_16185</name>
</gene>
<keyword evidence="2" id="KW-0472">Membrane</keyword>
<organism evidence="3 4">
    <name type="scientific">Actinomycetospora chibensis</name>
    <dbReference type="NCBI Taxonomy" id="663606"/>
    <lineage>
        <taxon>Bacteria</taxon>
        <taxon>Bacillati</taxon>
        <taxon>Actinomycetota</taxon>
        <taxon>Actinomycetes</taxon>
        <taxon>Pseudonocardiales</taxon>
        <taxon>Pseudonocardiaceae</taxon>
        <taxon>Actinomycetospora</taxon>
    </lineage>
</organism>
<keyword evidence="2" id="KW-0812">Transmembrane</keyword>
<evidence type="ECO:0008006" key="5">
    <source>
        <dbReference type="Google" id="ProtNLM"/>
    </source>
</evidence>
<keyword evidence="4" id="KW-1185">Reference proteome</keyword>
<name>A0ABV9RKB2_9PSEU</name>